<keyword evidence="1" id="KW-1133">Transmembrane helix</keyword>
<sequence>MLFISRNLFLFFFRCCIDRHCLFSYLGTASLVGYFPLSAVILFIRFLLGFCYWLGFKGDFLVFLSSFVVALIVTVFFLIKEPQVWWATFLCLQ</sequence>
<keyword evidence="1" id="KW-0812">Transmembrane</keyword>
<evidence type="ECO:0000256" key="1">
    <source>
        <dbReference type="SAM" id="Phobius"/>
    </source>
</evidence>
<feature type="transmembrane region" description="Helical" evidence="1">
    <location>
        <begin position="21"/>
        <end position="48"/>
    </location>
</feature>
<reference evidence="2" key="1">
    <citation type="submission" date="2018-02" db="EMBL/GenBank/DDBJ databases">
        <title>Rhizophora mucronata_Transcriptome.</title>
        <authorList>
            <person name="Meera S.P."/>
            <person name="Sreeshan A."/>
            <person name="Augustine A."/>
        </authorList>
    </citation>
    <scope>NUCLEOTIDE SEQUENCE</scope>
    <source>
        <tissue evidence="2">Leaf</tissue>
    </source>
</reference>
<organism evidence="2">
    <name type="scientific">Rhizophora mucronata</name>
    <name type="common">Asiatic mangrove</name>
    <dbReference type="NCBI Taxonomy" id="61149"/>
    <lineage>
        <taxon>Eukaryota</taxon>
        <taxon>Viridiplantae</taxon>
        <taxon>Streptophyta</taxon>
        <taxon>Embryophyta</taxon>
        <taxon>Tracheophyta</taxon>
        <taxon>Spermatophyta</taxon>
        <taxon>Magnoliopsida</taxon>
        <taxon>eudicotyledons</taxon>
        <taxon>Gunneridae</taxon>
        <taxon>Pentapetalae</taxon>
        <taxon>rosids</taxon>
        <taxon>fabids</taxon>
        <taxon>Malpighiales</taxon>
        <taxon>Rhizophoraceae</taxon>
        <taxon>Rhizophora</taxon>
    </lineage>
</organism>
<proteinExistence type="predicted"/>
<keyword evidence="1" id="KW-0472">Membrane</keyword>
<evidence type="ECO:0000313" key="2">
    <source>
        <dbReference type="EMBL" id="MBX49569.1"/>
    </source>
</evidence>
<feature type="transmembrane region" description="Helical" evidence="1">
    <location>
        <begin position="60"/>
        <end position="79"/>
    </location>
</feature>
<dbReference type="EMBL" id="GGEC01069085">
    <property type="protein sequence ID" value="MBX49569.1"/>
    <property type="molecule type" value="Transcribed_RNA"/>
</dbReference>
<dbReference type="AlphaFoldDB" id="A0A2P2P4G1"/>
<protein>
    <submittedName>
        <fullName evidence="2">Uncharacterized protein</fullName>
    </submittedName>
</protein>
<accession>A0A2P2P4G1</accession>
<name>A0A2P2P4G1_RHIMU</name>